<proteinExistence type="predicted"/>
<dbReference type="AlphaFoldDB" id="A0A455U7E3"/>
<dbReference type="PANTHER" id="PTHR45772:SF10">
    <property type="entry name" value="LIPOPOLYSACCHARIDE EXPORT SYSTEM ATP-BINDING PROTEIN LPTB"/>
    <property type="match status" value="1"/>
</dbReference>
<keyword evidence="3" id="KW-0067">ATP-binding</keyword>
<dbReference type="InterPro" id="IPR051120">
    <property type="entry name" value="ABC_AA/LPS_Transport"/>
</dbReference>
<dbReference type="Gene3D" id="3.40.50.300">
    <property type="entry name" value="P-loop containing nucleotide triphosphate hydrolases"/>
    <property type="match status" value="1"/>
</dbReference>
<dbReference type="GO" id="GO:0005886">
    <property type="term" value="C:plasma membrane"/>
    <property type="evidence" value="ECO:0007669"/>
    <property type="project" value="TreeGrafter"/>
</dbReference>
<dbReference type="GO" id="GO:0005524">
    <property type="term" value="F:ATP binding"/>
    <property type="evidence" value="ECO:0007669"/>
    <property type="project" value="UniProtKB-KW"/>
</dbReference>
<feature type="domain" description="ABC transporter" evidence="4">
    <location>
        <begin position="2"/>
        <end position="70"/>
    </location>
</feature>
<keyword evidence="1" id="KW-0813">Transport</keyword>
<sequence>MVKDINIEISQGSVVGLLGPNGAGKTTSFYMIVGLVKSDAGEVGIDDVDLTRAPMHERAAAGIGYLPKRHLFSVNYRLPIILWRYSKPAKSLTAAIGNSA</sequence>
<accession>A0A455U7E3</accession>
<dbReference type="EMBL" id="AP019514">
    <property type="protein sequence ID" value="BBI61113.1"/>
    <property type="molecule type" value="Genomic_DNA"/>
</dbReference>
<evidence type="ECO:0000256" key="3">
    <source>
        <dbReference type="ARBA" id="ARBA00022840"/>
    </source>
</evidence>
<gene>
    <name evidence="5" type="ORF">HSBAA_24190</name>
</gene>
<dbReference type="PANTHER" id="PTHR45772">
    <property type="entry name" value="CONSERVED COMPONENT OF ABC TRANSPORTER FOR NATURAL AMINO ACIDS-RELATED"/>
    <property type="match status" value="1"/>
</dbReference>
<dbReference type="SUPFAM" id="SSF52540">
    <property type="entry name" value="P-loop containing nucleoside triphosphate hydrolases"/>
    <property type="match status" value="1"/>
</dbReference>
<dbReference type="Proteomes" id="UP000320231">
    <property type="component" value="Chromosome"/>
</dbReference>
<keyword evidence="2" id="KW-0547">Nucleotide-binding</keyword>
<evidence type="ECO:0000256" key="2">
    <source>
        <dbReference type="ARBA" id="ARBA00022741"/>
    </source>
</evidence>
<dbReference type="KEGG" id="hsr:HSBAA_24190"/>
<evidence type="ECO:0000313" key="6">
    <source>
        <dbReference type="Proteomes" id="UP000320231"/>
    </source>
</evidence>
<reference evidence="5 6" key="1">
    <citation type="journal article" date="2019" name="Microbiol. Resour. Announc.">
        <title>Complete Genome Sequence of Halomonas sulfidaeris Strain Esulfide1 Isolated from a Metal Sulfide Rock at a Depth of 2,200 Meters, Obtained Using Nanopore Sequencing.</title>
        <authorList>
            <person name="Saito M."/>
            <person name="Nishigata A."/>
            <person name="Galipon J."/>
            <person name="Arakawa K."/>
        </authorList>
    </citation>
    <scope>NUCLEOTIDE SEQUENCE [LARGE SCALE GENOMIC DNA]</scope>
    <source>
        <strain evidence="5 6">ATCC BAA-803</strain>
    </source>
</reference>
<evidence type="ECO:0000313" key="5">
    <source>
        <dbReference type="EMBL" id="BBI61113.1"/>
    </source>
</evidence>
<dbReference type="GO" id="GO:0016887">
    <property type="term" value="F:ATP hydrolysis activity"/>
    <property type="evidence" value="ECO:0007669"/>
    <property type="project" value="InterPro"/>
</dbReference>
<dbReference type="InterPro" id="IPR027417">
    <property type="entry name" value="P-loop_NTPase"/>
</dbReference>
<organism evidence="5 6">
    <name type="scientific">Vreelandella sulfidaeris</name>
    <dbReference type="NCBI Taxonomy" id="115553"/>
    <lineage>
        <taxon>Bacteria</taxon>
        <taxon>Pseudomonadati</taxon>
        <taxon>Pseudomonadota</taxon>
        <taxon>Gammaproteobacteria</taxon>
        <taxon>Oceanospirillales</taxon>
        <taxon>Halomonadaceae</taxon>
        <taxon>Vreelandella</taxon>
    </lineage>
</organism>
<dbReference type="Pfam" id="PF00005">
    <property type="entry name" value="ABC_tran"/>
    <property type="match status" value="1"/>
</dbReference>
<evidence type="ECO:0000256" key="1">
    <source>
        <dbReference type="ARBA" id="ARBA00022448"/>
    </source>
</evidence>
<evidence type="ECO:0000259" key="4">
    <source>
        <dbReference type="Pfam" id="PF00005"/>
    </source>
</evidence>
<protein>
    <recommendedName>
        <fullName evidence="4">ABC transporter domain-containing protein</fullName>
    </recommendedName>
</protein>
<dbReference type="InterPro" id="IPR003439">
    <property type="entry name" value="ABC_transporter-like_ATP-bd"/>
</dbReference>
<name>A0A455U7E3_9GAMM</name>